<sequence length="1558" mass="174498">MYFIPIAPSCGERPHSCPRQLKHAGSNVSMQPNIIRRDAGVWHQTKSLLYKNLLIKWRTKQQSLQELILPLLLLCLLILISTLNPHVYYGGISTMELEREDYHLLKGLGYTPINNATNHIMEEVAQEMHLQDRLEMFSSEEDLENASLYEPSGYVGVVFMGSTPTSYRLRFPYNHLPLPSDYTESIANCFASSVNCRAANYWYSGFIRLQTLIDAAIIQMQTKRSVWSEMDHLRVVMMGQPGSVEVQKFPHALISIYLVLAFTPFITFLIVNVAAEKEHRLKDTMTMMGLYDSAFWLSWGLLYAALVTTMSILMSIIATYTALFPNSDFIVIFLLIFLYGISSIFFSFMLTPLFKKPKFASTVGSMLTVVFGCLSLFTVLMKDFPQPLVWVLCLLSPSAFSIGIAQVVYLEAQGDGAVFATLANGPHPLYAPLVMLVLDCILYLLLAVYLDQVLPGEFGMRRSLVYFMKPSYWSKRSKRYVEVSSVYETEVNGATGVNESVEPVSPEFRGKEAIRINNIRKVYKEKDSIVEALRGLTFDIYEGQITALLGHSGAGKSTLMNILCGICPPTDGHASIYGSPVAEIAEGAEMRQLVGICPQFNIIFDVLTVEEHLRIFAAIKGILPSDIDNEVSKVLKDLDLEKIMDAQAKNLSGGQKRKLSVGIAILGDPKILLLDEPTAGMDPCSRHQVWSLLKSRRAGRVTVLSTHYMDEADILADRKAVISQGQLKCVGSSLYLKTKCGVGYHLRMSIGGRCEVDGVTSLVKHHVPKAQLSRQQEAELTFTLPFESMDTFSGLFSELDCRPDLGIINYGVSMTTLEDVFLRLEAEAEVDQADYSVFNQEQVEDEGDASSLDDTDQRLLTFSDSKPEAVQGHALWRQQFSTVAWLHMLNMQRERKAFVYTLALFLVFLAAVLVLSLATGNIQIHAPERQFLPIYLLRPNQAPRKYTTSLLVQNSSGSDISDFIRNLESQDIKVEMMKNTDYMSCAPHSAAINVTGSNKGFRYSVAFNSTTVHSLPMTVNVLSNAILRGLNGTQRIHTWTKPFDYQIPDATSYALVYIEAIILGMLAAGMPAYFAMDHTRDREIKCRSTLRISGLVPSAYWCGQAAVDIPFYYLILTTMTSILFSFHTANLLTSSNVTAVVCVVSASIVQLSFVNDNPGLTRILHNTLCFFNPLYPLMGCLNSITKATFLPSLYEEDFLWKNLLIAVLSPYLQCILLLFILRWLEIRYGGRTMKNDQFCRISSNTKAKVERNPEEGINEDEDVQMEKARVKEALTCQCCEEKPVVVVSNLRKQFKCPREGISLKKRRTVATKNISFCVRKGEVLGLLGPNGAGKSTIMHMLSGDTVPTAGQVLMGDYSTEFRPVDNPLEHIGYCPQVSPLWPRITLEEHLEIYAAIKGLRGQDVPGIITRVVNALELKGHLHKQAKNLSAGIKRKLCFALSMLGNPQIVLLDEPSTGMDPKSKQRMWRAIRAAFKNRQRGAILTTHYMEEAEAVCDRVAIMVSGQLRCIGSIQHLKGKYGRGYSLELKLREELTGLQQVALLHKEIRRIFPHAARQER</sequence>
<dbReference type="GO" id="GO:0031902">
    <property type="term" value="C:late endosome membrane"/>
    <property type="evidence" value="ECO:0007669"/>
    <property type="project" value="UniProtKB-SubCell"/>
</dbReference>
<evidence type="ECO:0000256" key="5">
    <source>
        <dbReference type="ARBA" id="ARBA00008869"/>
    </source>
</evidence>
<dbReference type="GO" id="GO:0005886">
    <property type="term" value="C:plasma membrane"/>
    <property type="evidence" value="ECO:0007669"/>
    <property type="project" value="UniProtKB-SubCell"/>
</dbReference>
<feature type="transmembrane region" description="Helical" evidence="23">
    <location>
        <begin position="1135"/>
        <end position="1154"/>
    </location>
</feature>
<keyword evidence="12" id="KW-0067">ATP-binding</keyword>
<evidence type="ECO:0000256" key="12">
    <source>
        <dbReference type="ARBA" id="ARBA00022840"/>
    </source>
</evidence>
<feature type="transmembrane region" description="Helical" evidence="23">
    <location>
        <begin position="252"/>
        <end position="275"/>
    </location>
</feature>
<dbReference type="PROSITE" id="PS00211">
    <property type="entry name" value="ABC_TRANSPORTER_1"/>
    <property type="match status" value="1"/>
</dbReference>
<keyword evidence="18" id="KW-0458">Lysosome</keyword>
<organism evidence="25 26">
    <name type="scientific">Oncorhynchus kisutch</name>
    <name type="common">Coho salmon</name>
    <name type="synonym">Salmo kisutch</name>
    <dbReference type="NCBI Taxonomy" id="8019"/>
    <lineage>
        <taxon>Eukaryota</taxon>
        <taxon>Metazoa</taxon>
        <taxon>Chordata</taxon>
        <taxon>Craniata</taxon>
        <taxon>Vertebrata</taxon>
        <taxon>Euteleostomi</taxon>
        <taxon>Actinopterygii</taxon>
        <taxon>Neopterygii</taxon>
        <taxon>Teleostei</taxon>
        <taxon>Protacanthopterygii</taxon>
        <taxon>Salmoniformes</taxon>
        <taxon>Salmonidae</taxon>
        <taxon>Salmoninae</taxon>
        <taxon>Oncorhynchus</taxon>
    </lineage>
</organism>
<keyword evidence="9" id="KW-0677">Repeat</keyword>
<name>A0A8C7HGH1_ONCKI</name>
<feature type="transmembrane region" description="Helical" evidence="23">
    <location>
        <begin position="1054"/>
        <end position="1074"/>
    </location>
</feature>
<dbReference type="InterPro" id="IPR003593">
    <property type="entry name" value="AAA+_ATPase"/>
</dbReference>
<feature type="transmembrane region" description="Helical" evidence="23">
    <location>
        <begin position="329"/>
        <end position="350"/>
    </location>
</feature>
<evidence type="ECO:0000256" key="16">
    <source>
        <dbReference type="ARBA" id="ARBA00023136"/>
    </source>
</evidence>
<evidence type="ECO:0000256" key="17">
    <source>
        <dbReference type="ARBA" id="ARBA00023180"/>
    </source>
</evidence>
<feature type="transmembrane region" description="Helical" evidence="23">
    <location>
        <begin position="429"/>
        <end position="450"/>
    </location>
</feature>
<evidence type="ECO:0000256" key="23">
    <source>
        <dbReference type="SAM" id="Phobius"/>
    </source>
</evidence>
<accession>A0A8C7HGH1</accession>
<evidence type="ECO:0000313" key="26">
    <source>
        <dbReference type="Proteomes" id="UP000694557"/>
    </source>
</evidence>
<feature type="transmembrane region" description="Helical" evidence="23">
    <location>
        <begin position="295"/>
        <end position="317"/>
    </location>
</feature>
<dbReference type="GO" id="GO:0005765">
    <property type="term" value="C:lysosomal membrane"/>
    <property type="evidence" value="ECO:0007669"/>
    <property type="project" value="UniProtKB-SubCell"/>
</dbReference>
<comment type="similarity">
    <text evidence="5">Belongs to the ABC transporter superfamily. ABCA family.</text>
</comment>
<dbReference type="SMART" id="SM00382">
    <property type="entry name" value="AAA"/>
    <property type="match status" value="2"/>
</dbReference>
<feature type="domain" description="ABC transporter" evidence="24">
    <location>
        <begin position="1285"/>
        <end position="1528"/>
    </location>
</feature>
<evidence type="ECO:0000256" key="20">
    <source>
        <dbReference type="ARBA" id="ARBA00057378"/>
    </source>
</evidence>
<proteinExistence type="inferred from homology"/>
<gene>
    <name evidence="25" type="primary">abca5</name>
</gene>
<protein>
    <recommendedName>
        <fullName evidence="21">Cholesterol transporter ABCA5</fullName>
    </recommendedName>
    <alternativeName>
        <fullName evidence="22">ATP-binding cassette sub-family A member 5</fullName>
    </alternativeName>
</protein>
<dbReference type="InterPro" id="IPR027417">
    <property type="entry name" value="P-loop_NTPase"/>
</dbReference>
<evidence type="ECO:0000256" key="21">
    <source>
        <dbReference type="ARBA" id="ARBA00074079"/>
    </source>
</evidence>
<dbReference type="GO" id="GO:0140359">
    <property type="term" value="F:ABC-type transporter activity"/>
    <property type="evidence" value="ECO:0007669"/>
    <property type="project" value="InterPro"/>
</dbReference>
<comment type="subcellular location">
    <subcellularLocation>
        <location evidence="3">Cell membrane</location>
    </subcellularLocation>
    <subcellularLocation>
        <location evidence="4">Golgi apparatus membrane</location>
        <topology evidence="4">Multi-pass membrane protein</topology>
    </subcellularLocation>
    <subcellularLocation>
        <location evidence="1">Late endosome membrane</location>
        <topology evidence="1">Multi-pass membrane protein</topology>
    </subcellularLocation>
    <subcellularLocation>
        <location evidence="2">Lysosome membrane</location>
        <topology evidence="2">Multi-pass membrane protein</topology>
    </subcellularLocation>
</comment>
<keyword evidence="11" id="KW-0967">Endosome</keyword>
<dbReference type="PANTHER" id="PTHR19229">
    <property type="entry name" value="ATP-BINDING CASSETTE TRANSPORTER SUBFAMILY A ABCA"/>
    <property type="match status" value="1"/>
</dbReference>
<dbReference type="Proteomes" id="UP000694557">
    <property type="component" value="Unassembled WGS sequence"/>
</dbReference>
<dbReference type="GeneTree" id="ENSGT00940000158172"/>
<evidence type="ECO:0000256" key="19">
    <source>
        <dbReference type="ARBA" id="ARBA00050894"/>
    </source>
</evidence>
<dbReference type="InterPro" id="IPR003439">
    <property type="entry name" value="ABC_transporter-like_ATP-bd"/>
</dbReference>
<evidence type="ECO:0000256" key="10">
    <source>
        <dbReference type="ARBA" id="ARBA00022741"/>
    </source>
</evidence>
<evidence type="ECO:0000256" key="13">
    <source>
        <dbReference type="ARBA" id="ARBA00022989"/>
    </source>
</evidence>
<dbReference type="CDD" id="cd03263">
    <property type="entry name" value="ABC_subfamily_A"/>
    <property type="match status" value="2"/>
</dbReference>
<keyword evidence="15" id="KW-0445">Lipid transport</keyword>
<keyword evidence="7" id="KW-1003">Cell membrane</keyword>
<evidence type="ECO:0000256" key="9">
    <source>
        <dbReference type="ARBA" id="ARBA00022737"/>
    </source>
</evidence>
<evidence type="ECO:0000256" key="3">
    <source>
        <dbReference type="ARBA" id="ARBA00004236"/>
    </source>
</evidence>
<feature type="transmembrane region" description="Helical" evidence="23">
    <location>
        <begin position="388"/>
        <end position="409"/>
    </location>
</feature>
<feature type="transmembrane region" description="Helical" evidence="23">
    <location>
        <begin position="897"/>
        <end position="918"/>
    </location>
</feature>
<feature type="transmembrane region" description="Helical" evidence="23">
    <location>
        <begin position="362"/>
        <end position="381"/>
    </location>
</feature>
<dbReference type="Gene3D" id="3.40.50.300">
    <property type="entry name" value="P-loop containing nucleotide triphosphate hydrolases"/>
    <property type="match status" value="2"/>
</dbReference>
<dbReference type="GO" id="GO:0010874">
    <property type="term" value="P:regulation of cholesterol efflux"/>
    <property type="evidence" value="ECO:0007669"/>
    <property type="project" value="UniProtKB-ARBA"/>
</dbReference>
<keyword evidence="14" id="KW-0333">Golgi apparatus</keyword>
<evidence type="ECO:0000256" key="18">
    <source>
        <dbReference type="ARBA" id="ARBA00023228"/>
    </source>
</evidence>
<evidence type="ECO:0000256" key="7">
    <source>
        <dbReference type="ARBA" id="ARBA00022475"/>
    </source>
</evidence>
<evidence type="ECO:0000256" key="1">
    <source>
        <dbReference type="ARBA" id="ARBA00004107"/>
    </source>
</evidence>
<keyword evidence="10" id="KW-0547">Nucleotide-binding</keyword>
<feature type="transmembrane region" description="Helical" evidence="23">
    <location>
        <begin position="1204"/>
        <end position="1224"/>
    </location>
</feature>
<dbReference type="SUPFAM" id="SSF52540">
    <property type="entry name" value="P-loop containing nucleoside triphosphate hydrolases"/>
    <property type="match status" value="2"/>
</dbReference>
<dbReference type="Pfam" id="PF12698">
    <property type="entry name" value="ABC2_membrane_3"/>
    <property type="match status" value="1"/>
</dbReference>
<evidence type="ECO:0000256" key="22">
    <source>
        <dbReference type="ARBA" id="ARBA00082190"/>
    </source>
</evidence>
<dbReference type="Pfam" id="PF00005">
    <property type="entry name" value="ABC_tran"/>
    <property type="match status" value="2"/>
</dbReference>
<evidence type="ECO:0000313" key="25">
    <source>
        <dbReference type="Ensembl" id="ENSOKIP00005057177.1"/>
    </source>
</evidence>
<evidence type="ECO:0000256" key="14">
    <source>
        <dbReference type="ARBA" id="ARBA00023034"/>
    </source>
</evidence>
<keyword evidence="8 23" id="KW-0812">Transmembrane</keyword>
<feature type="domain" description="ABC transporter" evidence="24">
    <location>
        <begin position="514"/>
        <end position="749"/>
    </location>
</feature>
<dbReference type="GO" id="GO:0000139">
    <property type="term" value="C:Golgi membrane"/>
    <property type="evidence" value="ECO:0007669"/>
    <property type="project" value="UniProtKB-SubCell"/>
</dbReference>
<comment type="function">
    <text evidence="20">Cholesterol efflux transporter in macrophages that is responsible for APOAI/high-density lipoproteins (HDL) formation at the plasma membrane under high cholesterol levels and participates in reverse cholesterol transport. May play a role in the processing of autolysosomes.</text>
</comment>
<keyword evidence="13 23" id="KW-1133">Transmembrane helix</keyword>
<evidence type="ECO:0000256" key="8">
    <source>
        <dbReference type="ARBA" id="ARBA00022692"/>
    </source>
</evidence>
<keyword evidence="16 23" id="KW-0472">Membrane</keyword>
<dbReference type="InterPro" id="IPR026082">
    <property type="entry name" value="ABCA"/>
</dbReference>
<dbReference type="GO" id="GO:0043691">
    <property type="term" value="P:reverse cholesterol transport"/>
    <property type="evidence" value="ECO:0007669"/>
    <property type="project" value="UniProtKB-ARBA"/>
</dbReference>
<dbReference type="GO" id="GO:0005524">
    <property type="term" value="F:ATP binding"/>
    <property type="evidence" value="ECO:0007669"/>
    <property type="project" value="UniProtKB-KW"/>
</dbReference>
<dbReference type="InterPro" id="IPR013525">
    <property type="entry name" value="ABC2_TM"/>
</dbReference>
<dbReference type="FunFam" id="3.40.50.300:FF:000729">
    <property type="entry name" value="ATP-binding cassette, sub-family A (ABC1), member 5"/>
    <property type="match status" value="1"/>
</dbReference>
<evidence type="ECO:0000256" key="6">
    <source>
        <dbReference type="ARBA" id="ARBA00022448"/>
    </source>
</evidence>
<keyword evidence="26" id="KW-1185">Reference proteome</keyword>
<evidence type="ECO:0000259" key="24">
    <source>
        <dbReference type="PROSITE" id="PS50893"/>
    </source>
</evidence>
<evidence type="ECO:0000256" key="2">
    <source>
        <dbReference type="ARBA" id="ARBA00004155"/>
    </source>
</evidence>
<dbReference type="FunFam" id="3.40.50.300:FF:000335">
    <property type="entry name" value="ATP binding cassette subfamily A member 5"/>
    <property type="match status" value="1"/>
</dbReference>
<dbReference type="GO" id="GO:0016887">
    <property type="term" value="F:ATP hydrolysis activity"/>
    <property type="evidence" value="ECO:0007669"/>
    <property type="project" value="InterPro"/>
</dbReference>
<keyword evidence="17" id="KW-0325">Glycoprotein</keyword>
<feature type="transmembrane region" description="Helical" evidence="23">
    <location>
        <begin position="67"/>
        <end position="89"/>
    </location>
</feature>
<keyword evidence="6" id="KW-0813">Transport</keyword>
<dbReference type="Ensembl" id="ENSOKIT00005060780.1">
    <property type="protein sequence ID" value="ENSOKIP00005057177.1"/>
    <property type="gene ID" value="ENSOKIG00005019248.1"/>
</dbReference>
<reference evidence="25" key="1">
    <citation type="submission" date="2025-08" db="UniProtKB">
        <authorList>
            <consortium name="Ensembl"/>
        </authorList>
    </citation>
    <scope>IDENTIFICATION</scope>
</reference>
<feature type="transmembrane region" description="Helical" evidence="23">
    <location>
        <begin position="1163"/>
        <end position="1184"/>
    </location>
</feature>
<dbReference type="InterPro" id="IPR017871">
    <property type="entry name" value="ABC_transporter-like_CS"/>
</dbReference>
<dbReference type="GO" id="GO:0005319">
    <property type="term" value="F:lipid transporter activity"/>
    <property type="evidence" value="ECO:0007669"/>
    <property type="project" value="TreeGrafter"/>
</dbReference>
<evidence type="ECO:0000256" key="15">
    <source>
        <dbReference type="ARBA" id="ARBA00023055"/>
    </source>
</evidence>
<reference evidence="25" key="2">
    <citation type="submission" date="2025-09" db="UniProtKB">
        <authorList>
            <consortium name="Ensembl"/>
        </authorList>
    </citation>
    <scope>IDENTIFICATION</scope>
</reference>
<evidence type="ECO:0000256" key="4">
    <source>
        <dbReference type="ARBA" id="ARBA00004653"/>
    </source>
</evidence>
<dbReference type="PROSITE" id="PS50893">
    <property type="entry name" value="ABC_TRANSPORTER_2"/>
    <property type="match status" value="2"/>
</dbReference>
<evidence type="ECO:0000256" key="11">
    <source>
        <dbReference type="ARBA" id="ARBA00022753"/>
    </source>
</evidence>
<dbReference type="PANTHER" id="PTHR19229:SF209">
    <property type="entry name" value="ATP-BINDING CASSETTE SUB-FAMILY A MEMBER 5 ISOFORM X1"/>
    <property type="match status" value="1"/>
</dbReference>
<comment type="catalytic activity">
    <reaction evidence="19">
        <text>cholesterol(in) + ATP + H2O = cholesterol(out) + ADP + phosphate + H(+)</text>
        <dbReference type="Rhea" id="RHEA:39051"/>
        <dbReference type="ChEBI" id="CHEBI:15377"/>
        <dbReference type="ChEBI" id="CHEBI:15378"/>
        <dbReference type="ChEBI" id="CHEBI:16113"/>
        <dbReference type="ChEBI" id="CHEBI:30616"/>
        <dbReference type="ChEBI" id="CHEBI:43474"/>
        <dbReference type="ChEBI" id="CHEBI:456216"/>
    </reaction>
    <physiologicalReaction direction="left-to-right" evidence="19">
        <dbReference type="Rhea" id="RHEA:39052"/>
    </physiologicalReaction>
</comment>